<comment type="caution">
    <text evidence="1">The sequence shown here is derived from an EMBL/GenBank/DDBJ whole genome shotgun (WGS) entry which is preliminary data.</text>
</comment>
<reference evidence="2" key="1">
    <citation type="journal article" date="2019" name="Int. J. Syst. Evol. Microbiol.">
        <title>The Global Catalogue of Microorganisms (GCM) 10K type strain sequencing project: providing services to taxonomists for standard genome sequencing and annotation.</title>
        <authorList>
            <consortium name="The Broad Institute Genomics Platform"/>
            <consortium name="The Broad Institute Genome Sequencing Center for Infectious Disease"/>
            <person name="Wu L."/>
            <person name="Ma J."/>
        </authorList>
    </citation>
    <scope>NUCLEOTIDE SEQUENCE [LARGE SCALE GENOMIC DNA]</scope>
    <source>
        <strain evidence="2">CGMCC 1.13574</strain>
    </source>
</reference>
<accession>A0ABW5A359</accession>
<dbReference type="Gene3D" id="3.30.1330.70">
    <property type="entry name" value="Holliday junction resolvase RusA"/>
    <property type="match status" value="1"/>
</dbReference>
<evidence type="ECO:0000313" key="2">
    <source>
        <dbReference type="Proteomes" id="UP001597343"/>
    </source>
</evidence>
<organism evidence="1 2">
    <name type="scientific">Tumebacillus lipolyticus</name>
    <dbReference type="NCBI Taxonomy" id="1280370"/>
    <lineage>
        <taxon>Bacteria</taxon>
        <taxon>Bacillati</taxon>
        <taxon>Bacillota</taxon>
        <taxon>Bacilli</taxon>
        <taxon>Bacillales</taxon>
        <taxon>Alicyclobacillaceae</taxon>
        <taxon>Tumebacillus</taxon>
    </lineage>
</organism>
<gene>
    <name evidence="1" type="ORF">ACFSOY_20895</name>
</gene>
<proteinExistence type="predicted"/>
<keyword evidence="2" id="KW-1185">Reference proteome</keyword>
<dbReference type="SUPFAM" id="SSF103084">
    <property type="entry name" value="Holliday junction resolvase RusA"/>
    <property type="match status" value="1"/>
</dbReference>
<dbReference type="EMBL" id="JBHUIO010000025">
    <property type="protein sequence ID" value="MFD2172405.1"/>
    <property type="molecule type" value="Genomic_DNA"/>
</dbReference>
<protein>
    <submittedName>
        <fullName evidence="1">Holliday junction resolvase</fullName>
    </submittedName>
</protein>
<sequence length="129" mass="14621">MQEQRIVTITIPGALPTMNEIIDAAKTEPYVYSKYKKRYTELVHWCAKGKGRFERVDVVITWYCRNRKKDKDNIMAGQKFIFDGLQAAGVIANDGWKQIGDVVHRFETDKANPRVVVELTEVTDGSGAA</sequence>
<name>A0ABW5A359_9BACL</name>
<evidence type="ECO:0000313" key="1">
    <source>
        <dbReference type="EMBL" id="MFD2172405.1"/>
    </source>
</evidence>
<dbReference type="InterPro" id="IPR036614">
    <property type="entry name" value="RusA-like_sf"/>
</dbReference>
<dbReference type="Proteomes" id="UP001597343">
    <property type="component" value="Unassembled WGS sequence"/>
</dbReference>
<dbReference type="RefSeq" id="WP_386049790.1">
    <property type="nucleotide sequence ID" value="NZ_JBHUIO010000025.1"/>
</dbReference>